<dbReference type="PANTHER" id="PTHR12358">
    <property type="entry name" value="SPHINGOSINE KINASE"/>
    <property type="match status" value="1"/>
</dbReference>
<dbReference type="GO" id="GO:0071363">
    <property type="term" value="P:cellular response to growth factor stimulus"/>
    <property type="evidence" value="ECO:0007669"/>
    <property type="project" value="TreeGrafter"/>
</dbReference>
<dbReference type="GO" id="GO:0046512">
    <property type="term" value="P:sphingosine biosynthetic process"/>
    <property type="evidence" value="ECO:0007669"/>
    <property type="project" value="TreeGrafter"/>
</dbReference>
<sequence length="191" mass="21361">MDQRSAEPDPGTGSCTVTLYGEFTAIGSRKVRCAVNLTDKELIVQRLPSAPVGRNKVVLSLKDCVGCRAYREDDGGEPAAYLSAYFYPLKRRWVSSGVSRQRVEHRFRLTALQDPGANLEEAEKWARAVRERSGRHQYLRDGLTVWELDHPGRMMLLVNPQSGKGQALSLYNNHIQPMLNEAGVPHTLVIT</sequence>
<name>A0A9N7Y9U2_PLEPL</name>
<proteinExistence type="predicted"/>
<dbReference type="EMBL" id="CADEAL010000669">
    <property type="protein sequence ID" value="CAB1423645.1"/>
    <property type="molecule type" value="Genomic_DNA"/>
</dbReference>
<dbReference type="Proteomes" id="UP001153269">
    <property type="component" value="Unassembled WGS sequence"/>
</dbReference>
<dbReference type="InterPro" id="IPR001206">
    <property type="entry name" value="Diacylglycerol_kinase_cat_dom"/>
</dbReference>
<dbReference type="GO" id="GO:0016020">
    <property type="term" value="C:membrane"/>
    <property type="evidence" value="ECO:0007669"/>
    <property type="project" value="TreeGrafter"/>
</dbReference>
<comment type="caution">
    <text evidence="2">The sequence shown here is derived from an EMBL/GenBank/DDBJ whole genome shotgun (WGS) entry which is preliminary data.</text>
</comment>
<gene>
    <name evidence="2" type="ORF">PLEPLA_LOCUS11565</name>
</gene>
<dbReference type="InterPro" id="IPR017438">
    <property type="entry name" value="ATP-NAD_kinase_N"/>
</dbReference>
<reference evidence="2" key="1">
    <citation type="submission" date="2020-03" db="EMBL/GenBank/DDBJ databases">
        <authorList>
            <person name="Weist P."/>
        </authorList>
    </citation>
    <scope>NUCLEOTIDE SEQUENCE</scope>
</reference>
<dbReference type="PROSITE" id="PS50146">
    <property type="entry name" value="DAGK"/>
    <property type="match status" value="1"/>
</dbReference>
<keyword evidence="3" id="KW-1185">Reference proteome</keyword>
<dbReference type="InterPro" id="IPR016064">
    <property type="entry name" value="NAD/diacylglycerol_kinase_sf"/>
</dbReference>
<dbReference type="GO" id="GO:0005737">
    <property type="term" value="C:cytoplasm"/>
    <property type="evidence" value="ECO:0007669"/>
    <property type="project" value="TreeGrafter"/>
</dbReference>
<organism evidence="2 3">
    <name type="scientific">Pleuronectes platessa</name>
    <name type="common">European plaice</name>
    <dbReference type="NCBI Taxonomy" id="8262"/>
    <lineage>
        <taxon>Eukaryota</taxon>
        <taxon>Metazoa</taxon>
        <taxon>Chordata</taxon>
        <taxon>Craniata</taxon>
        <taxon>Vertebrata</taxon>
        <taxon>Euteleostomi</taxon>
        <taxon>Actinopterygii</taxon>
        <taxon>Neopterygii</taxon>
        <taxon>Teleostei</taxon>
        <taxon>Neoteleostei</taxon>
        <taxon>Acanthomorphata</taxon>
        <taxon>Carangaria</taxon>
        <taxon>Pleuronectiformes</taxon>
        <taxon>Pleuronectoidei</taxon>
        <taxon>Pleuronectidae</taxon>
        <taxon>Pleuronectes</taxon>
    </lineage>
</organism>
<dbReference type="GO" id="GO:0001727">
    <property type="term" value="F:lipid kinase activity"/>
    <property type="evidence" value="ECO:0007669"/>
    <property type="project" value="TreeGrafter"/>
</dbReference>
<evidence type="ECO:0000313" key="2">
    <source>
        <dbReference type="EMBL" id="CAB1423645.1"/>
    </source>
</evidence>
<feature type="non-terminal residue" evidence="2">
    <location>
        <position position="1"/>
    </location>
</feature>
<dbReference type="GO" id="GO:0043066">
    <property type="term" value="P:negative regulation of apoptotic process"/>
    <property type="evidence" value="ECO:0007669"/>
    <property type="project" value="TreeGrafter"/>
</dbReference>
<dbReference type="InterPro" id="IPR050187">
    <property type="entry name" value="Lipid_Phosphate_FormReg"/>
</dbReference>
<accession>A0A9N7Y9U2</accession>
<dbReference type="AlphaFoldDB" id="A0A9N7Y9U2"/>
<evidence type="ECO:0000313" key="3">
    <source>
        <dbReference type="Proteomes" id="UP001153269"/>
    </source>
</evidence>
<dbReference type="Gene3D" id="3.40.50.10330">
    <property type="entry name" value="Probable inorganic polyphosphate/atp-NAD kinase, domain 1"/>
    <property type="match status" value="1"/>
</dbReference>
<dbReference type="PANTHER" id="PTHR12358:SF47">
    <property type="entry name" value="SPHINGOSINE KINASE 1"/>
    <property type="match status" value="1"/>
</dbReference>
<feature type="domain" description="DAGKc" evidence="1">
    <location>
        <begin position="149"/>
        <end position="191"/>
    </location>
</feature>
<evidence type="ECO:0000259" key="1">
    <source>
        <dbReference type="PROSITE" id="PS50146"/>
    </source>
</evidence>
<dbReference type="SUPFAM" id="SSF111331">
    <property type="entry name" value="NAD kinase/diacylglycerol kinase-like"/>
    <property type="match status" value="1"/>
</dbReference>
<protein>
    <recommendedName>
        <fullName evidence="1">DAGKc domain-containing protein</fullName>
    </recommendedName>
</protein>